<dbReference type="SUPFAM" id="SSF46785">
    <property type="entry name" value="Winged helix' DNA-binding domain"/>
    <property type="match status" value="1"/>
</dbReference>
<keyword evidence="1" id="KW-0805">Transcription regulation</keyword>
<dbReference type="PANTHER" id="PTHR43537:SF24">
    <property type="entry name" value="GLUCONATE OPERON TRANSCRIPTIONAL REPRESSOR"/>
    <property type="match status" value="1"/>
</dbReference>
<protein>
    <submittedName>
        <fullName evidence="5">HTH-type transcriptional repressor RspR</fullName>
    </submittedName>
</protein>
<dbReference type="Gene3D" id="1.20.120.530">
    <property type="entry name" value="GntR ligand-binding domain-like"/>
    <property type="match status" value="1"/>
</dbReference>
<dbReference type="InterPro" id="IPR000524">
    <property type="entry name" value="Tscrpt_reg_HTH_GntR"/>
</dbReference>
<dbReference type="InterPro" id="IPR036388">
    <property type="entry name" value="WH-like_DNA-bd_sf"/>
</dbReference>
<name>A0AAI8TU01_MYCME</name>
<evidence type="ECO:0000313" key="5">
    <source>
        <dbReference type="EMBL" id="BDY28517.1"/>
    </source>
</evidence>
<accession>A0AAI8TU01</accession>
<dbReference type="GO" id="GO:0003677">
    <property type="term" value="F:DNA binding"/>
    <property type="evidence" value="ECO:0007669"/>
    <property type="project" value="UniProtKB-KW"/>
</dbReference>
<proteinExistence type="predicted"/>
<keyword evidence="2" id="KW-0238">DNA-binding</keyword>
<dbReference type="Proteomes" id="UP001241092">
    <property type="component" value="Chromosome"/>
</dbReference>
<sequence>MVYLSAFQLECRVASYYAYVARDSKADQVYSTLRDEILNGRLRPGDSLSVLKVAERFGASRTPVREAFVRLETDGLVSLIDRQGARVSSISIGSVRDLFEMRIMLESRATHQVAQAAASNDEVQRTFGELIEQLTEVVNDEAAVRHRDRFYQLAEAYDQAIITYARNQQLSRVLAEMRPHIARLRIVAHSPERLTQSVQEHLAMCRAIVDADPDAAADACTQHLLNTEKTILDAVLHSAGLAVPVELVTTM</sequence>
<evidence type="ECO:0000256" key="3">
    <source>
        <dbReference type="ARBA" id="ARBA00023163"/>
    </source>
</evidence>
<dbReference type="GO" id="GO:0003700">
    <property type="term" value="F:DNA-binding transcription factor activity"/>
    <property type="evidence" value="ECO:0007669"/>
    <property type="project" value="InterPro"/>
</dbReference>
<evidence type="ECO:0000313" key="6">
    <source>
        <dbReference type="Proteomes" id="UP001241092"/>
    </source>
</evidence>
<dbReference type="Gene3D" id="1.10.10.10">
    <property type="entry name" value="Winged helix-like DNA-binding domain superfamily/Winged helix DNA-binding domain"/>
    <property type="match status" value="1"/>
</dbReference>
<dbReference type="SMART" id="SM00345">
    <property type="entry name" value="HTH_GNTR"/>
    <property type="match status" value="1"/>
</dbReference>
<keyword evidence="3" id="KW-0804">Transcription</keyword>
<organism evidence="5 6">
    <name type="scientific">Mycolicibacterium mageritense</name>
    <name type="common">Mycobacterium mageritense</name>
    <dbReference type="NCBI Taxonomy" id="53462"/>
    <lineage>
        <taxon>Bacteria</taxon>
        <taxon>Bacillati</taxon>
        <taxon>Actinomycetota</taxon>
        <taxon>Actinomycetes</taxon>
        <taxon>Mycobacteriales</taxon>
        <taxon>Mycobacteriaceae</taxon>
        <taxon>Mycolicibacterium</taxon>
    </lineage>
</organism>
<feature type="domain" description="HTH gntR-type" evidence="4">
    <location>
        <begin position="23"/>
        <end position="90"/>
    </location>
</feature>
<reference evidence="5" key="1">
    <citation type="submission" date="2023-03" db="EMBL/GenBank/DDBJ databases">
        <title>Draft genome sequence of a Mycolicibacterium mageritense strain H4_3_1 isolated from a hybrid biological-inorganic system reactor.</title>
        <authorList>
            <person name="Feng X."/>
            <person name="Kazama D."/>
            <person name="Sato K."/>
            <person name="Kobayashi H."/>
        </authorList>
    </citation>
    <scope>NUCLEOTIDE SEQUENCE</scope>
    <source>
        <strain evidence="5">H4_3_1</strain>
    </source>
</reference>
<dbReference type="CDD" id="cd07377">
    <property type="entry name" value="WHTH_GntR"/>
    <property type="match status" value="1"/>
</dbReference>
<dbReference type="PANTHER" id="PTHR43537">
    <property type="entry name" value="TRANSCRIPTIONAL REGULATOR, GNTR FAMILY"/>
    <property type="match status" value="1"/>
</dbReference>
<dbReference type="Pfam" id="PF07729">
    <property type="entry name" value="FCD"/>
    <property type="match status" value="1"/>
</dbReference>
<dbReference type="InterPro" id="IPR036390">
    <property type="entry name" value="WH_DNA-bd_sf"/>
</dbReference>
<gene>
    <name evidence="5" type="primary">rspR_4</name>
    <name evidence="5" type="ORF">hbim_02451</name>
</gene>
<dbReference type="AlphaFoldDB" id="A0AAI8TU01"/>
<evidence type="ECO:0000256" key="1">
    <source>
        <dbReference type="ARBA" id="ARBA00023015"/>
    </source>
</evidence>
<dbReference type="Pfam" id="PF00392">
    <property type="entry name" value="GntR"/>
    <property type="match status" value="1"/>
</dbReference>
<dbReference type="InterPro" id="IPR008920">
    <property type="entry name" value="TF_FadR/GntR_C"/>
</dbReference>
<dbReference type="PROSITE" id="PS50949">
    <property type="entry name" value="HTH_GNTR"/>
    <property type="match status" value="1"/>
</dbReference>
<evidence type="ECO:0000259" key="4">
    <source>
        <dbReference type="PROSITE" id="PS50949"/>
    </source>
</evidence>
<dbReference type="EMBL" id="AP027452">
    <property type="protein sequence ID" value="BDY28517.1"/>
    <property type="molecule type" value="Genomic_DNA"/>
</dbReference>
<dbReference type="SMART" id="SM00895">
    <property type="entry name" value="FCD"/>
    <property type="match status" value="1"/>
</dbReference>
<evidence type="ECO:0000256" key="2">
    <source>
        <dbReference type="ARBA" id="ARBA00023125"/>
    </source>
</evidence>
<dbReference type="InterPro" id="IPR011711">
    <property type="entry name" value="GntR_C"/>
</dbReference>
<dbReference type="SUPFAM" id="SSF48008">
    <property type="entry name" value="GntR ligand-binding domain-like"/>
    <property type="match status" value="1"/>
</dbReference>